<reference evidence="2 3" key="1">
    <citation type="journal article" date="2018" name="Microbiome">
        <title>Fine metagenomic profile of the Mediterranean stratified and mixed water columns revealed by assembly and recruitment.</title>
        <authorList>
            <person name="Haro-Moreno J.M."/>
            <person name="Lopez-Perez M."/>
            <person name="De La Torre J.R."/>
            <person name="Picazo A."/>
            <person name="Camacho A."/>
            <person name="Rodriguez-Valera F."/>
        </authorList>
    </citation>
    <scope>NUCLEOTIDE SEQUENCE [LARGE SCALE GENOMIC DNA]</scope>
    <source>
        <strain evidence="2">MED-G83</strain>
    </source>
</reference>
<comment type="caution">
    <text evidence="2">The sequence shown here is derived from an EMBL/GenBank/DDBJ whole genome shotgun (WGS) entry which is preliminary data.</text>
</comment>
<sequence>MDTFEFNKLNLKKINSAVDVGCGNGRHLKSLSHKIKNAQIVGIDHSHTEIVNLISEFDDIGCKNNNTYEFINHDIRNLPLKDNSQDLVICSEVLEHVPNYEAVLAECYRVLKPTGVLLISVPTYTPEKLCWLFSKKYRQTPGGHIRIFKKDQIIESFKKHKLKVFNHHRQHSFHSIYWILRSKNNMEESDFLKSFHGLLVKQMFGQAQISAFIEKMLNPLFGKSECFYLTK</sequence>
<gene>
    <name evidence="2" type="ORF">DBW97_03105</name>
</gene>
<evidence type="ECO:0000313" key="2">
    <source>
        <dbReference type="EMBL" id="RCL38256.1"/>
    </source>
</evidence>
<dbReference type="GO" id="GO:0032259">
    <property type="term" value="P:methylation"/>
    <property type="evidence" value="ECO:0007669"/>
    <property type="project" value="UniProtKB-KW"/>
</dbReference>
<organism evidence="2 3">
    <name type="scientific">SAR86 cluster bacterium</name>
    <dbReference type="NCBI Taxonomy" id="2030880"/>
    <lineage>
        <taxon>Bacteria</taxon>
        <taxon>Pseudomonadati</taxon>
        <taxon>Pseudomonadota</taxon>
        <taxon>Gammaproteobacteria</taxon>
        <taxon>SAR86 cluster</taxon>
    </lineage>
</organism>
<dbReference type="SUPFAM" id="SSF53335">
    <property type="entry name" value="S-adenosyl-L-methionine-dependent methyltransferases"/>
    <property type="match status" value="1"/>
</dbReference>
<dbReference type="AlphaFoldDB" id="A0A368BNI4"/>
<protein>
    <submittedName>
        <fullName evidence="2">Class I SAM-dependent methyltransferase</fullName>
    </submittedName>
</protein>
<evidence type="ECO:0000259" key="1">
    <source>
        <dbReference type="Pfam" id="PF08241"/>
    </source>
</evidence>
<dbReference type="Proteomes" id="UP000252147">
    <property type="component" value="Unassembled WGS sequence"/>
</dbReference>
<keyword evidence="2" id="KW-0489">Methyltransferase</keyword>
<dbReference type="CDD" id="cd02440">
    <property type="entry name" value="AdoMet_MTases"/>
    <property type="match status" value="1"/>
</dbReference>
<keyword evidence="2" id="KW-0808">Transferase</keyword>
<feature type="domain" description="Methyltransferase type 11" evidence="1">
    <location>
        <begin position="18"/>
        <end position="119"/>
    </location>
</feature>
<dbReference type="PANTHER" id="PTHR43591">
    <property type="entry name" value="METHYLTRANSFERASE"/>
    <property type="match status" value="1"/>
</dbReference>
<proteinExistence type="predicted"/>
<dbReference type="InterPro" id="IPR013216">
    <property type="entry name" value="Methyltransf_11"/>
</dbReference>
<dbReference type="Pfam" id="PF08241">
    <property type="entry name" value="Methyltransf_11"/>
    <property type="match status" value="1"/>
</dbReference>
<evidence type="ECO:0000313" key="3">
    <source>
        <dbReference type="Proteomes" id="UP000252147"/>
    </source>
</evidence>
<name>A0A368BNI4_9GAMM</name>
<dbReference type="EMBL" id="QOPD01000004">
    <property type="protein sequence ID" value="RCL38256.1"/>
    <property type="molecule type" value="Genomic_DNA"/>
</dbReference>
<accession>A0A368BNI4</accession>
<dbReference type="InterPro" id="IPR029063">
    <property type="entry name" value="SAM-dependent_MTases_sf"/>
</dbReference>
<dbReference type="GO" id="GO:0008757">
    <property type="term" value="F:S-adenosylmethionine-dependent methyltransferase activity"/>
    <property type="evidence" value="ECO:0007669"/>
    <property type="project" value="InterPro"/>
</dbReference>
<dbReference type="Gene3D" id="3.40.50.150">
    <property type="entry name" value="Vaccinia Virus protein VP39"/>
    <property type="match status" value="1"/>
</dbReference>